<dbReference type="InterPro" id="IPR036388">
    <property type="entry name" value="WH-like_DNA-bd_sf"/>
</dbReference>
<evidence type="ECO:0000256" key="3">
    <source>
        <dbReference type="ARBA" id="ARBA00023163"/>
    </source>
</evidence>
<dbReference type="Proteomes" id="UP000032120">
    <property type="component" value="Unassembled WGS sequence"/>
</dbReference>
<dbReference type="SMART" id="SM00421">
    <property type="entry name" value="HTH_LUXR"/>
    <property type="match status" value="1"/>
</dbReference>
<name>A0A0D0ILQ5_9MICO</name>
<dbReference type="Pfam" id="PF00196">
    <property type="entry name" value="GerE"/>
    <property type="match status" value="1"/>
</dbReference>
<dbReference type="InterPro" id="IPR000792">
    <property type="entry name" value="Tscrpt_reg_LuxR_C"/>
</dbReference>
<keyword evidence="1" id="KW-0805">Transcription regulation</keyword>
<evidence type="ECO:0000259" key="4">
    <source>
        <dbReference type="SMART" id="SM00421"/>
    </source>
</evidence>
<dbReference type="SUPFAM" id="SSF46894">
    <property type="entry name" value="C-terminal effector domain of the bipartite response regulators"/>
    <property type="match status" value="1"/>
</dbReference>
<keyword evidence="3" id="KW-0804">Transcription</keyword>
<accession>A0A0D0ILQ5</accession>
<evidence type="ECO:0000256" key="1">
    <source>
        <dbReference type="ARBA" id="ARBA00023015"/>
    </source>
</evidence>
<dbReference type="GO" id="GO:0006355">
    <property type="term" value="P:regulation of DNA-templated transcription"/>
    <property type="evidence" value="ECO:0007669"/>
    <property type="project" value="InterPro"/>
</dbReference>
<feature type="domain" description="HTH luxR-type" evidence="4">
    <location>
        <begin position="820"/>
        <end position="877"/>
    </location>
</feature>
<comment type="caution">
    <text evidence="5">The sequence shown here is derived from an EMBL/GenBank/DDBJ whole genome shotgun (WGS) entry which is preliminary data.</text>
</comment>
<evidence type="ECO:0000256" key="2">
    <source>
        <dbReference type="ARBA" id="ARBA00023125"/>
    </source>
</evidence>
<evidence type="ECO:0000313" key="6">
    <source>
        <dbReference type="Proteomes" id="UP000032120"/>
    </source>
</evidence>
<dbReference type="EMBL" id="JXSQ01000015">
    <property type="protein sequence ID" value="KIP52092.1"/>
    <property type="molecule type" value="Genomic_DNA"/>
</dbReference>
<proteinExistence type="predicted"/>
<sequence>MEETAGSAGMQRLTLVCAPTGFGKTTTIADWLGDDADGTFPVRWLHCTQRDPVALWDAIAAVLRPMSGAPQAEALEPAARVLQLARGLEQSLTLVIDNYELATAASTDMALAELSSVSPRLTLVVIGRRVTLLDGPLVTATTRVRLIGADDLRLTPAEAVELAESLRIPSSPSLTAALERSDGWPLVVRAALNLGSDVLYNDSADGRVWADGQGAALFDPLANLNAFAMASLEIMGEDAKKIVLAASHIDSLSLTHIRDVLESDDATALATVQQLTEQGYLVPVPGPGAPEYRCHRAMRTAFAEFATGSVAHADRKRLYRGRAVEVAATAPFTAFRLFCAAEDFAAAEAVLAHNFATITDEVDGCLPILRAVPEEALHAHPTLTAALLFEEYSLPGIAPSRLGYLLSLWQSGLQRRLPDGLTTSQGHMHLQLLCEAMVMHRVLGNLEEAKQIMHHLEARLSPASVAATPFSPGAPVPAETSRVALTGSGSAPVFYREIAATALSVGDFGRARRNLKRLKRHSEQKIAAPWHGFPHASTRTVTDAEAGTNWLVAALAELAFADMIDGHVRRAGEILFELDEVVAATGAKAPGIAWVGAEVARAHLAQESGDVDLLTVASDRLALVGDRLEPWPLLVIAEAASVRRTRGTELALAHLVSGINDGSRLAPISKSWWHYVVNFEAMLNSSIGNLTRAAELLNADQQDSPPFRLERARLALFSGNDVEALLLAQSVGDPGATKRQRVDRRLITAVAAWGCGRKTEAIAALNAAGELVDKYFLPAMLVSQPFEELREVAVATRDAGGRDIVEAIDDIPEKSRAHRYDRLTEMELRTLVAITEHRNANLAAASLFVTAGTVKKHLASVYRKLGVRDRDAAILRAGRMGLLEHAELPRG</sequence>
<dbReference type="PANTHER" id="PTHR44688">
    <property type="entry name" value="DNA-BINDING TRANSCRIPTIONAL ACTIVATOR DEVR_DOSR"/>
    <property type="match status" value="1"/>
</dbReference>
<organism evidence="5 6">
    <name type="scientific">Leucobacter komagatae</name>
    <dbReference type="NCBI Taxonomy" id="55969"/>
    <lineage>
        <taxon>Bacteria</taxon>
        <taxon>Bacillati</taxon>
        <taxon>Actinomycetota</taxon>
        <taxon>Actinomycetes</taxon>
        <taxon>Micrococcales</taxon>
        <taxon>Microbacteriaceae</taxon>
        <taxon>Leucobacter</taxon>
    </lineage>
</organism>
<dbReference type="InterPro" id="IPR016032">
    <property type="entry name" value="Sig_transdc_resp-reg_C-effctor"/>
</dbReference>
<dbReference type="Gene3D" id="1.10.10.10">
    <property type="entry name" value="Winged helix-like DNA-binding domain superfamily/Winged helix DNA-binding domain"/>
    <property type="match status" value="1"/>
</dbReference>
<dbReference type="GO" id="GO:0003677">
    <property type="term" value="F:DNA binding"/>
    <property type="evidence" value="ECO:0007669"/>
    <property type="project" value="UniProtKB-KW"/>
</dbReference>
<dbReference type="PANTHER" id="PTHR44688:SF16">
    <property type="entry name" value="DNA-BINDING TRANSCRIPTIONAL ACTIVATOR DEVR_DOSR"/>
    <property type="match status" value="1"/>
</dbReference>
<reference evidence="5 6" key="1">
    <citation type="submission" date="2015-01" db="EMBL/GenBank/DDBJ databases">
        <title>Draft genome sequence of Leucobacter komagatae strain VKM ST2845.</title>
        <authorList>
            <person name="Karlyshev A.V."/>
            <person name="Kudryashova E.B."/>
        </authorList>
    </citation>
    <scope>NUCLEOTIDE SEQUENCE [LARGE SCALE GENOMIC DNA]</scope>
    <source>
        <strain evidence="5 6">VKM ST2845</strain>
    </source>
</reference>
<gene>
    <name evidence="5" type="ORF">SD72_11075</name>
</gene>
<keyword evidence="2" id="KW-0238">DNA-binding</keyword>
<dbReference type="AlphaFoldDB" id="A0A0D0ILQ5"/>
<protein>
    <recommendedName>
        <fullName evidence="4">HTH luxR-type domain-containing protein</fullName>
    </recommendedName>
</protein>
<keyword evidence="6" id="KW-1185">Reference proteome</keyword>
<evidence type="ECO:0000313" key="5">
    <source>
        <dbReference type="EMBL" id="KIP52092.1"/>
    </source>
</evidence>